<dbReference type="Gene3D" id="1.10.340.70">
    <property type="match status" value="1"/>
</dbReference>
<feature type="compositionally biased region" description="Basic and acidic residues" evidence="2">
    <location>
        <begin position="669"/>
        <end position="680"/>
    </location>
</feature>
<dbReference type="InterPro" id="IPR000477">
    <property type="entry name" value="RT_dom"/>
</dbReference>
<dbReference type="Pfam" id="PF17921">
    <property type="entry name" value="Integrase_H2C2"/>
    <property type="match status" value="1"/>
</dbReference>
<dbReference type="PANTHER" id="PTHR37984:SF5">
    <property type="entry name" value="PROTEIN NYNRIN-LIKE"/>
    <property type="match status" value="1"/>
</dbReference>
<evidence type="ECO:0000313" key="4">
    <source>
        <dbReference type="EMBL" id="PFX31924.1"/>
    </source>
</evidence>
<protein>
    <submittedName>
        <fullName evidence="4">Retrovirus-related Pol polyprotein</fullName>
    </submittedName>
</protein>
<dbReference type="EMBL" id="LSMT01000029">
    <property type="protein sequence ID" value="PFX31924.1"/>
    <property type="molecule type" value="Genomic_DNA"/>
</dbReference>
<dbReference type="InterPro" id="IPR050951">
    <property type="entry name" value="Retrovirus_Pol_polyprotein"/>
</dbReference>
<dbReference type="Gene3D" id="3.10.10.10">
    <property type="entry name" value="HIV Type 1 Reverse Transcriptase, subunit A, domain 1"/>
    <property type="match status" value="1"/>
</dbReference>
<dbReference type="CDD" id="cd01647">
    <property type="entry name" value="RT_LTR"/>
    <property type="match status" value="1"/>
</dbReference>
<dbReference type="InterPro" id="IPR041577">
    <property type="entry name" value="RT_RNaseH_2"/>
</dbReference>
<dbReference type="OrthoDB" id="775972at2759"/>
<dbReference type="Gene3D" id="3.30.70.270">
    <property type="match status" value="1"/>
</dbReference>
<dbReference type="InterPro" id="IPR043128">
    <property type="entry name" value="Rev_trsase/Diguanyl_cyclase"/>
</dbReference>
<reference evidence="5" key="1">
    <citation type="journal article" date="2017" name="bioRxiv">
        <title>Comparative analysis of the genomes of Stylophora pistillata and Acropora digitifera provides evidence for extensive differences between species of corals.</title>
        <authorList>
            <person name="Voolstra C.R."/>
            <person name="Li Y."/>
            <person name="Liew Y.J."/>
            <person name="Baumgarten S."/>
            <person name="Zoccola D."/>
            <person name="Flot J.-F."/>
            <person name="Tambutte S."/>
            <person name="Allemand D."/>
            <person name="Aranda M."/>
        </authorList>
    </citation>
    <scope>NUCLEOTIDE SEQUENCE [LARGE SCALE GENOMIC DNA]</scope>
</reference>
<keyword evidence="1" id="KW-0511">Multifunctional enzyme</keyword>
<comment type="caution">
    <text evidence="4">The sequence shown here is derived from an EMBL/GenBank/DDBJ whole genome shotgun (WGS) entry which is preliminary data.</text>
</comment>
<dbReference type="STRING" id="50429.A0A2B4SMK4"/>
<keyword evidence="5" id="KW-1185">Reference proteome</keyword>
<evidence type="ECO:0000313" key="5">
    <source>
        <dbReference type="Proteomes" id="UP000225706"/>
    </source>
</evidence>
<accession>A0A2B4SMK4</accession>
<feature type="region of interest" description="Disordered" evidence="2">
    <location>
        <begin position="732"/>
        <end position="809"/>
    </location>
</feature>
<feature type="region of interest" description="Disordered" evidence="2">
    <location>
        <begin position="669"/>
        <end position="693"/>
    </location>
</feature>
<organism evidence="4 5">
    <name type="scientific">Stylophora pistillata</name>
    <name type="common">Smooth cauliflower coral</name>
    <dbReference type="NCBI Taxonomy" id="50429"/>
    <lineage>
        <taxon>Eukaryota</taxon>
        <taxon>Metazoa</taxon>
        <taxon>Cnidaria</taxon>
        <taxon>Anthozoa</taxon>
        <taxon>Hexacorallia</taxon>
        <taxon>Scleractinia</taxon>
        <taxon>Astrocoeniina</taxon>
        <taxon>Pocilloporidae</taxon>
        <taxon>Stylophora</taxon>
    </lineage>
</organism>
<dbReference type="InterPro" id="IPR043502">
    <property type="entry name" value="DNA/RNA_pol_sf"/>
</dbReference>
<dbReference type="FunFam" id="1.10.340.70:FF:000004">
    <property type="entry name" value="Retrovirus-related Pol polyprotein from transposon 297-like Protein"/>
    <property type="match status" value="1"/>
</dbReference>
<dbReference type="AlphaFoldDB" id="A0A2B4SMK4"/>
<feature type="compositionally biased region" description="Polar residues" evidence="2">
    <location>
        <begin position="746"/>
        <end position="757"/>
    </location>
</feature>
<evidence type="ECO:0000256" key="2">
    <source>
        <dbReference type="SAM" id="MobiDB-lite"/>
    </source>
</evidence>
<evidence type="ECO:0000259" key="3">
    <source>
        <dbReference type="PROSITE" id="PS50878"/>
    </source>
</evidence>
<dbReference type="InterPro" id="IPR041588">
    <property type="entry name" value="Integrase_H2C2"/>
</dbReference>
<feature type="domain" description="Reverse transcriptase" evidence="3">
    <location>
        <begin position="80"/>
        <end position="310"/>
    </location>
</feature>
<name>A0A2B4SMK4_STYPI</name>
<gene>
    <name evidence="4" type="primary">pol</name>
    <name evidence="4" type="ORF">AWC38_SpisGene3244</name>
</gene>
<sequence length="809" mass="91972">MAEGNSRTPGPLLLDANAAENWRKFFIQLEIFLVARGKDNKADKLKVNLLLHCAGPEAIEEYSHFVFTGEEDKDCYQDVCRKFEELCQGAKNVSSTLVIDKRKVKEKNTPLSKKDVRICIDARDLNKALNTPHYPMVTVEEVANRISGAKSFMSLDACSGYWQFPVDDESSKLLTFNTPWGRFRFTRLPFGISSAPDIYHREMDKLFEGVPVEIIVDDFLIHGKDQIHTDQKLRRVLARSREVGLKFNPKKVKLRVPEKDMAFVWEKPQQEAFDKLKSVITSSPVLAYFNNSKETVLCVDASSTGLGVVIKQEGKLVAFSSKTLTPSEKMYANIDRELLVIVWGVQKFLTYAYGRKIIVERDHKPSESSFGKPLNEAPPRLQRMLLKLTKYDLVVHYVPGKQQVISDCLSRAPLSETKPFSEPEDVIGVNLVEEFGLESSTLKRIKKSSSGDETSRVVMEYVLRGWPSAKEQVDELAWEYWSFREELSVEDVMLFKSDRIVVPRPLRAEVPDEIHGAHMGESKNLSFARDYVFWPSMTAQIKDKVSSCAVCNAFRNRQQKETLHPHDIPGLPWQVVGTDLFESSGQTYLAAERAVQTEKRILKKAAAENKDPFEGLLKYRNTPFEDIGVSPVQLLMSRRTRTMIPTHQRLLLPQPVDRDDVLKTLDHRQHNAKSNYDKQSSDLPPLDVGDRVRFRPNGEKEWRKAEIMPRSYMLIDEYGGTYNRNRRHIIAVPNDSPMTPRARALPTSTQPHDSLASTRPAPALEKPASSPVSSERQTETIEPLPLEPDLGVELGGRRHSLSHVRGEML</sequence>
<proteinExistence type="predicted"/>
<dbReference type="PANTHER" id="PTHR37984">
    <property type="entry name" value="PROTEIN CBG26694"/>
    <property type="match status" value="1"/>
</dbReference>
<dbReference type="CDD" id="cd09274">
    <property type="entry name" value="RNase_HI_RT_Ty3"/>
    <property type="match status" value="1"/>
</dbReference>
<dbReference type="PROSITE" id="PS50878">
    <property type="entry name" value="RT_POL"/>
    <property type="match status" value="1"/>
</dbReference>
<dbReference type="Pfam" id="PF17919">
    <property type="entry name" value="RT_RNaseH_2"/>
    <property type="match status" value="1"/>
</dbReference>
<evidence type="ECO:0000256" key="1">
    <source>
        <dbReference type="ARBA" id="ARBA00023268"/>
    </source>
</evidence>
<dbReference type="Proteomes" id="UP000225706">
    <property type="component" value="Unassembled WGS sequence"/>
</dbReference>
<dbReference type="SUPFAM" id="SSF56672">
    <property type="entry name" value="DNA/RNA polymerases"/>
    <property type="match status" value="1"/>
</dbReference>
<dbReference type="Pfam" id="PF00078">
    <property type="entry name" value="RVT_1"/>
    <property type="match status" value="1"/>
</dbReference>